<organism evidence="8 9">
    <name type="scientific">Pristionchus fissidentatus</name>
    <dbReference type="NCBI Taxonomy" id="1538716"/>
    <lineage>
        <taxon>Eukaryota</taxon>
        <taxon>Metazoa</taxon>
        <taxon>Ecdysozoa</taxon>
        <taxon>Nematoda</taxon>
        <taxon>Chromadorea</taxon>
        <taxon>Rhabditida</taxon>
        <taxon>Rhabditina</taxon>
        <taxon>Diplogasteromorpha</taxon>
        <taxon>Diplogasteroidea</taxon>
        <taxon>Neodiplogasteridae</taxon>
        <taxon>Pristionchus</taxon>
    </lineage>
</organism>
<dbReference type="EMBL" id="BTSY01000003">
    <property type="protein sequence ID" value="GMT19669.1"/>
    <property type="molecule type" value="Genomic_DNA"/>
</dbReference>
<gene>
    <name evidence="8" type="ORF">PFISCL1PPCAC_10966</name>
</gene>
<name>A0AAV5VJH2_9BILA</name>
<comment type="caution">
    <text evidence="8">The sequence shown here is derived from an EMBL/GenBank/DDBJ whole genome shotgun (WGS) entry which is preliminary data.</text>
</comment>
<comment type="subcellular location">
    <subcellularLocation>
        <location evidence="1">Endoplasmic reticulum</location>
    </subcellularLocation>
</comment>
<dbReference type="AlphaFoldDB" id="A0AAV5VJH2"/>
<dbReference type="Gene3D" id="2.70.130.10">
    <property type="entry name" value="Mannose-6-phosphate receptor binding domain"/>
    <property type="match status" value="1"/>
</dbReference>
<keyword evidence="5" id="KW-0175">Coiled coil</keyword>
<dbReference type="PANTHER" id="PTHR15414">
    <property type="entry name" value="OS-9-RELATED"/>
    <property type="match status" value="1"/>
</dbReference>
<reference evidence="8" key="1">
    <citation type="submission" date="2023-10" db="EMBL/GenBank/DDBJ databases">
        <title>Genome assembly of Pristionchus species.</title>
        <authorList>
            <person name="Yoshida K."/>
            <person name="Sommer R.J."/>
        </authorList>
    </citation>
    <scope>NUCLEOTIDE SEQUENCE</scope>
    <source>
        <strain evidence="8">RS5133</strain>
    </source>
</reference>
<dbReference type="GO" id="GO:0005788">
    <property type="term" value="C:endoplasmic reticulum lumen"/>
    <property type="evidence" value="ECO:0007669"/>
    <property type="project" value="TreeGrafter"/>
</dbReference>
<dbReference type="InterPro" id="IPR044865">
    <property type="entry name" value="MRH_dom"/>
</dbReference>
<keyword evidence="3" id="KW-0256">Endoplasmic reticulum</keyword>
<keyword evidence="2 6" id="KW-0732">Signal</keyword>
<dbReference type="InterPro" id="IPR045149">
    <property type="entry name" value="OS-9-like"/>
</dbReference>
<accession>A0AAV5VJH2</accession>
<dbReference type="Proteomes" id="UP001432322">
    <property type="component" value="Unassembled WGS sequence"/>
</dbReference>
<dbReference type="GO" id="GO:0030970">
    <property type="term" value="P:retrograde protein transport, ER to cytosol"/>
    <property type="evidence" value="ECO:0007669"/>
    <property type="project" value="TreeGrafter"/>
</dbReference>
<dbReference type="GO" id="GO:0030968">
    <property type="term" value="P:endoplasmic reticulum unfolded protein response"/>
    <property type="evidence" value="ECO:0007669"/>
    <property type="project" value="InterPro"/>
</dbReference>
<evidence type="ECO:0000256" key="5">
    <source>
        <dbReference type="SAM" id="Coils"/>
    </source>
</evidence>
<keyword evidence="9" id="KW-1185">Reference proteome</keyword>
<sequence>MTRELGRFSLIFLLLRLSFVSGSLDFFELNNAQYEFNIDIKPQILDEIPDDNDTMITVANKHGQKFVCSLPERPQPKEKDLMSGSSVNPKIAAEQITKHLSKCIKLKTGWWTYTLCPRKSITQSHGKDGDVDFASLSLGMFTGNYAMPTKMSTSEGEKMLYLEEKYDMGTVCDITGAPRTAVVRYSCEPVYTAKDALIHAVDEEASCEYRVDVRTGALCSIPQFLPPKAPETQPIRCSPVISAAAAEKLKKADENRKKNKEKARREIAAIKAEYDETKTRRWSIERRRLEVRDEEFNLKMRDLDEDYIDLTRDQLEWNIIAQSGEDPTPETRETINDLLDSMEAIETAQVTYDSIVEEDRANLWHYFHNPKWRADGFPLLLDEVDMRNGFSSSINELIATMRLTEKQKKRLRRLIEHGHPSRLEAVIAHTGKETFTISLAVSLAAEFARLAPVNPPSADTLMVMGMEEMERRIREANRKSGKKLTLSNLLDVYTLVWAMAKVNEVDPLRDDEAWSDGRGGMESIVVAESIDRLLKSWDFYEYEALAQQEDKEKRVSPVEAAKKYAKHREAIDRVRKSGGDFVRYYELLERVRNPVERKKTMDELAEKVEFFGWASLDFVKNVHWETMKPRLITRARKLLPAPSPKSKLVNDLAQEGAIAVFRDNIDARAIMEQLQEAGLGSDTVKLQIHVKDGHVLSVEDDKIIKEMIERELKEARIREKSKQRQRAYEYVYKEGNEYPLI</sequence>
<dbReference type="InterPro" id="IPR009011">
    <property type="entry name" value="Man6P_isomerase_rcpt-bd_dom_sf"/>
</dbReference>
<proteinExistence type="predicted"/>
<feature type="coiled-coil region" evidence="5">
    <location>
        <begin position="243"/>
        <end position="280"/>
    </location>
</feature>
<feature type="domain" description="MRH" evidence="7">
    <location>
        <begin position="101"/>
        <end position="221"/>
    </location>
</feature>
<evidence type="ECO:0000256" key="4">
    <source>
        <dbReference type="ARBA" id="ARBA00023157"/>
    </source>
</evidence>
<feature type="chain" id="PRO_5043786682" description="MRH domain-containing protein" evidence="6">
    <location>
        <begin position="23"/>
        <end position="741"/>
    </location>
</feature>
<protein>
    <recommendedName>
        <fullName evidence="7">MRH domain-containing protein</fullName>
    </recommendedName>
</protein>
<evidence type="ECO:0000256" key="3">
    <source>
        <dbReference type="ARBA" id="ARBA00022824"/>
    </source>
</evidence>
<dbReference type="PROSITE" id="PS51914">
    <property type="entry name" value="MRH"/>
    <property type="match status" value="1"/>
</dbReference>
<dbReference type="Pfam" id="PF07915">
    <property type="entry name" value="PRKCSH"/>
    <property type="match status" value="1"/>
</dbReference>
<evidence type="ECO:0000313" key="8">
    <source>
        <dbReference type="EMBL" id="GMT19669.1"/>
    </source>
</evidence>
<evidence type="ECO:0000313" key="9">
    <source>
        <dbReference type="Proteomes" id="UP001432322"/>
    </source>
</evidence>
<evidence type="ECO:0000256" key="2">
    <source>
        <dbReference type="ARBA" id="ARBA00022729"/>
    </source>
</evidence>
<evidence type="ECO:0000256" key="6">
    <source>
        <dbReference type="SAM" id="SignalP"/>
    </source>
</evidence>
<evidence type="ECO:0000259" key="7">
    <source>
        <dbReference type="PROSITE" id="PS51914"/>
    </source>
</evidence>
<feature type="signal peptide" evidence="6">
    <location>
        <begin position="1"/>
        <end position="22"/>
    </location>
</feature>
<dbReference type="PANTHER" id="PTHR15414:SF5">
    <property type="entry name" value="PROTEIN OS-9"/>
    <property type="match status" value="1"/>
</dbReference>
<evidence type="ECO:0000256" key="1">
    <source>
        <dbReference type="ARBA" id="ARBA00004240"/>
    </source>
</evidence>
<keyword evidence="4" id="KW-1015">Disulfide bond</keyword>
<dbReference type="InterPro" id="IPR012913">
    <property type="entry name" value="OS9-like_dom"/>
</dbReference>